<keyword evidence="2" id="KW-1185">Reference proteome</keyword>
<name>A0A9P5XGD0_9AGAR</name>
<dbReference type="OrthoDB" id="3184970at2759"/>
<organism evidence="1 2">
    <name type="scientific">Macrolepiota fuliginosa MF-IS2</name>
    <dbReference type="NCBI Taxonomy" id="1400762"/>
    <lineage>
        <taxon>Eukaryota</taxon>
        <taxon>Fungi</taxon>
        <taxon>Dikarya</taxon>
        <taxon>Basidiomycota</taxon>
        <taxon>Agaricomycotina</taxon>
        <taxon>Agaricomycetes</taxon>
        <taxon>Agaricomycetidae</taxon>
        <taxon>Agaricales</taxon>
        <taxon>Agaricineae</taxon>
        <taxon>Agaricaceae</taxon>
        <taxon>Macrolepiota</taxon>
    </lineage>
</organism>
<protein>
    <recommendedName>
        <fullName evidence="3">BTB domain-containing protein</fullName>
    </recommendedName>
</protein>
<reference evidence="1" key="1">
    <citation type="submission" date="2020-11" db="EMBL/GenBank/DDBJ databases">
        <authorList>
            <consortium name="DOE Joint Genome Institute"/>
            <person name="Ahrendt S."/>
            <person name="Riley R."/>
            <person name="Andreopoulos W."/>
            <person name="Labutti K."/>
            <person name="Pangilinan J."/>
            <person name="Ruiz-Duenas F.J."/>
            <person name="Barrasa J.M."/>
            <person name="Sanchez-Garcia M."/>
            <person name="Camarero S."/>
            <person name="Miyauchi S."/>
            <person name="Serrano A."/>
            <person name="Linde D."/>
            <person name="Babiker R."/>
            <person name="Drula E."/>
            <person name="Ayuso-Fernandez I."/>
            <person name="Pacheco R."/>
            <person name="Padilla G."/>
            <person name="Ferreira P."/>
            <person name="Barriuso J."/>
            <person name="Kellner H."/>
            <person name="Castanera R."/>
            <person name="Alfaro M."/>
            <person name="Ramirez L."/>
            <person name="Pisabarro A.G."/>
            <person name="Kuo A."/>
            <person name="Tritt A."/>
            <person name="Lipzen A."/>
            <person name="He G."/>
            <person name="Yan M."/>
            <person name="Ng V."/>
            <person name="Cullen D."/>
            <person name="Martin F."/>
            <person name="Rosso M.-N."/>
            <person name="Henrissat B."/>
            <person name="Hibbett D."/>
            <person name="Martinez A.T."/>
            <person name="Grigoriev I.V."/>
        </authorList>
    </citation>
    <scope>NUCLEOTIDE SEQUENCE</scope>
    <source>
        <strain evidence="1">MF-IS2</strain>
    </source>
</reference>
<dbReference type="EMBL" id="MU151104">
    <property type="protein sequence ID" value="KAF9450478.1"/>
    <property type="molecule type" value="Genomic_DNA"/>
</dbReference>
<evidence type="ECO:0000313" key="1">
    <source>
        <dbReference type="EMBL" id="KAF9450478.1"/>
    </source>
</evidence>
<comment type="caution">
    <text evidence="1">The sequence shown here is derived from an EMBL/GenBank/DDBJ whole genome shotgun (WGS) entry which is preliminary data.</text>
</comment>
<proteinExistence type="predicted"/>
<evidence type="ECO:0008006" key="3">
    <source>
        <dbReference type="Google" id="ProtNLM"/>
    </source>
</evidence>
<accession>A0A9P5XGD0</accession>
<gene>
    <name evidence="1" type="ORF">P691DRAFT_665215</name>
</gene>
<dbReference type="Proteomes" id="UP000807342">
    <property type="component" value="Unassembled WGS sequence"/>
</dbReference>
<sequence length="67" mass="7687">MTLPRTSTTLSTLFEFIGTQKYPRLLNGNLESLAEIARVAEKYRVYSAMNTCCERMRRALFHSPTLS</sequence>
<dbReference type="AlphaFoldDB" id="A0A9P5XGD0"/>
<evidence type="ECO:0000313" key="2">
    <source>
        <dbReference type="Proteomes" id="UP000807342"/>
    </source>
</evidence>